<dbReference type="EMBL" id="LWCI01000126">
    <property type="protein sequence ID" value="KZS60474.1"/>
    <property type="molecule type" value="Genomic_DNA"/>
</dbReference>
<feature type="signal peptide" evidence="2">
    <location>
        <begin position="1"/>
        <end position="23"/>
    </location>
</feature>
<evidence type="ECO:0000256" key="2">
    <source>
        <dbReference type="SAM" id="SignalP"/>
    </source>
</evidence>
<evidence type="ECO:0000313" key="4">
    <source>
        <dbReference type="Proteomes" id="UP000077342"/>
    </source>
</evidence>
<proteinExistence type="predicted"/>
<keyword evidence="1" id="KW-1133">Transmembrane helix</keyword>
<sequence length="159" mass="16081">MPCWAIVSAVAPPLALLISAAVATSKRTRTYDPVSETLSILAASGRGAWIMTAGFVVSGGCLILTAGGLRVLAVLPRVVLGLAGCCGLAVAALPDRLGTATARLAAAAAGAVLLAICPLLAVSWDVVTVPGRRTYRTVAVSAVLLGLLLWVGYSAWRGT</sequence>
<feature type="transmembrane region" description="Helical" evidence="1">
    <location>
        <begin position="74"/>
        <end position="93"/>
    </location>
</feature>
<name>A0A163YIL8_9MYCO</name>
<dbReference type="Proteomes" id="UP000077342">
    <property type="component" value="Unassembled WGS sequence"/>
</dbReference>
<gene>
    <name evidence="3" type="ORF">A4G28_17475</name>
</gene>
<feature type="transmembrane region" description="Helical" evidence="1">
    <location>
        <begin position="105"/>
        <end position="126"/>
    </location>
</feature>
<evidence type="ECO:0000256" key="1">
    <source>
        <dbReference type="SAM" id="Phobius"/>
    </source>
</evidence>
<feature type="transmembrane region" description="Helical" evidence="1">
    <location>
        <begin position="47"/>
        <end position="67"/>
    </location>
</feature>
<keyword evidence="2" id="KW-0732">Signal</keyword>
<keyword evidence="4" id="KW-1185">Reference proteome</keyword>
<comment type="caution">
    <text evidence="3">The sequence shown here is derived from an EMBL/GenBank/DDBJ whole genome shotgun (WGS) entry which is preliminary data.</text>
</comment>
<protein>
    <recommendedName>
        <fullName evidence="5">Type VII secretion integral membrane protein EccD</fullName>
    </recommendedName>
</protein>
<reference evidence="4" key="1">
    <citation type="submission" date="2016-04" db="EMBL/GenBank/DDBJ databases">
        <authorList>
            <person name="Strapagiel D."/>
            <person name="Borowka P."/>
            <person name="Marciniak B."/>
            <person name="Bakula Z."/>
            <person name="Van Ingen J."/>
            <person name="Safianowska A."/>
            <person name="Dziadek J."/>
            <person name="Jagielski T."/>
        </authorList>
    </citation>
    <scope>NUCLEOTIDE SEQUENCE [LARGE SCALE GENOMIC DNA]</scope>
    <source>
        <strain evidence="4">1010001458</strain>
    </source>
</reference>
<keyword evidence="1" id="KW-0472">Membrane</keyword>
<evidence type="ECO:0000313" key="3">
    <source>
        <dbReference type="EMBL" id="KZS60474.1"/>
    </source>
</evidence>
<dbReference type="AlphaFoldDB" id="A0A163YIL8"/>
<keyword evidence="1" id="KW-0812">Transmembrane</keyword>
<feature type="transmembrane region" description="Helical" evidence="1">
    <location>
        <begin position="138"/>
        <end position="156"/>
    </location>
</feature>
<accession>A0A163YIL8</accession>
<organism evidence="3 4">
    <name type="scientific">Mycobacterium ostraviense</name>
    <dbReference type="NCBI Taxonomy" id="2738409"/>
    <lineage>
        <taxon>Bacteria</taxon>
        <taxon>Bacillati</taxon>
        <taxon>Actinomycetota</taxon>
        <taxon>Actinomycetes</taxon>
        <taxon>Mycobacteriales</taxon>
        <taxon>Mycobacteriaceae</taxon>
        <taxon>Mycobacterium</taxon>
    </lineage>
</organism>
<evidence type="ECO:0008006" key="5">
    <source>
        <dbReference type="Google" id="ProtNLM"/>
    </source>
</evidence>
<feature type="chain" id="PRO_5007847884" description="Type VII secretion integral membrane protein EccD" evidence="2">
    <location>
        <begin position="24"/>
        <end position="159"/>
    </location>
</feature>